<feature type="domain" description="Nucleoside phosphorylase" evidence="4">
    <location>
        <begin position="33"/>
        <end position="260"/>
    </location>
</feature>
<evidence type="ECO:0000313" key="5">
    <source>
        <dbReference type="EMBL" id="KOF03422.1"/>
    </source>
</evidence>
<dbReference type="PATRIC" id="fig|1566026.4.peg.3004"/>
<dbReference type="GO" id="GO:0005829">
    <property type="term" value="C:cytosol"/>
    <property type="evidence" value="ECO:0007669"/>
    <property type="project" value="TreeGrafter"/>
</dbReference>
<protein>
    <recommendedName>
        <fullName evidence="2">Uridine phosphorylase</fullName>
        <ecNumber evidence="1">2.4.2.3</ecNumber>
    </recommendedName>
</protein>
<dbReference type="SUPFAM" id="SSF53167">
    <property type="entry name" value="Purine and uridine phosphorylases"/>
    <property type="match status" value="1"/>
</dbReference>
<evidence type="ECO:0000313" key="6">
    <source>
        <dbReference type="Proteomes" id="UP000036908"/>
    </source>
</evidence>
<name>A0A0L8AMH6_9BACT</name>
<dbReference type="AlphaFoldDB" id="A0A0L8AMH6"/>
<dbReference type="GO" id="GO:0006152">
    <property type="term" value="P:purine nucleoside catabolic process"/>
    <property type="evidence" value="ECO:0007669"/>
    <property type="project" value="TreeGrafter"/>
</dbReference>
<dbReference type="Proteomes" id="UP000036908">
    <property type="component" value="Unassembled WGS sequence"/>
</dbReference>
<comment type="catalytic activity">
    <reaction evidence="3">
        <text>uridine + phosphate = alpha-D-ribose 1-phosphate + uracil</text>
        <dbReference type="Rhea" id="RHEA:24388"/>
        <dbReference type="ChEBI" id="CHEBI:16704"/>
        <dbReference type="ChEBI" id="CHEBI:17568"/>
        <dbReference type="ChEBI" id="CHEBI:43474"/>
        <dbReference type="ChEBI" id="CHEBI:57720"/>
        <dbReference type="EC" id="2.4.2.3"/>
    </reaction>
</comment>
<dbReference type="GO" id="GO:0004850">
    <property type="term" value="F:uridine phosphorylase activity"/>
    <property type="evidence" value="ECO:0007669"/>
    <property type="project" value="UniProtKB-EC"/>
</dbReference>
<keyword evidence="6" id="KW-1185">Reference proteome</keyword>
<dbReference type="InterPro" id="IPR035994">
    <property type="entry name" value="Nucleoside_phosphorylase_sf"/>
</dbReference>
<gene>
    <name evidence="5" type="ORF">OB69_05890</name>
</gene>
<dbReference type="EC" id="2.4.2.3" evidence="1"/>
<dbReference type="InterPro" id="IPR000845">
    <property type="entry name" value="Nucleoside_phosphorylase_d"/>
</dbReference>
<evidence type="ECO:0000256" key="3">
    <source>
        <dbReference type="ARBA" id="ARBA00048447"/>
    </source>
</evidence>
<dbReference type="CDD" id="cd00436">
    <property type="entry name" value="UP_TbUP-like"/>
    <property type="match status" value="1"/>
</dbReference>
<dbReference type="GO" id="GO:0004731">
    <property type="term" value="F:purine-nucleoside phosphorylase activity"/>
    <property type="evidence" value="ECO:0007669"/>
    <property type="project" value="TreeGrafter"/>
</dbReference>
<organism evidence="5 6">
    <name type="scientific">Roseivirga seohaensis subsp. aquiponti</name>
    <dbReference type="NCBI Taxonomy" id="1566026"/>
    <lineage>
        <taxon>Bacteria</taxon>
        <taxon>Pseudomonadati</taxon>
        <taxon>Bacteroidota</taxon>
        <taxon>Cytophagia</taxon>
        <taxon>Cytophagales</taxon>
        <taxon>Roseivirgaceae</taxon>
        <taxon>Roseivirga</taxon>
    </lineage>
</organism>
<accession>A0A0L8AMH6</accession>
<evidence type="ECO:0000259" key="4">
    <source>
        <dbReference type="Pfam" id="PF01048"/>
    </source>
</evidence>
<proteinExistence type="predicted"/>
<dbReference type="Gene3D" id="3.40.50.1580">
    <property type="entry name" value="Nucleoside phosphorylase domain"/>
    <property type="match status" value="1"/>
</dbReference>
<dbReference type="Pfam" id="PF01048">
    <property type="entry name" value="PNP_UDP_1"/>
    <property type="match status" value="1"/>
</dbReference>
<sequence>MKKRTIPESELILTGEGAIYHLGLHPEMVADTVIVVGDPARVAKISKFFDRIDFQITNRELVTHTGELNGKRISVISSGMGTDNVEILMTELDALVNVDLKKRQVKDKLKRLKIIRIGTSGCMQPDIPLDSFLVSKAALGMDSLMSFYPWVESEEGQVIGNKVQRTLDLSIRPYLSEASTLLLKEFQGPQMYSGVTVTAPGFYAPQGREIRLRPFLPDYLDRLSKINTSFGQITNFEMETAGYYAMAKMLGHEMISFNALIANRPNHQFSPNAEKTVNGLIEWVIERL</sequence>
<evidence type="ECO:0000256" key="2">
    <source>
        <dbReference type="ARBA" id="ARBA00021980"/>
    </source>
</evidence>
<reference evidence="6" key="1">
    <citation type="submission" date="2014-11" db="EMBL/GenBank/DDBJ databases">
        <title>Genome sequencing of Roseivirga sp. D-25.</title>
        <authorList>
            <person name="Selvaratnam C."/>
            <person name="Thevarajoo S."/>
            <person name="Goh K.M."/>
            <person name="Eee R."/>
            <person name="Chan K.-G."/>
            <person name="Chong C.S."/>
        </authorList>
    </citation>
    <scope>NUCLEOTIDE SEQUENCE [LARGE SCALE GENOMIC DNA]</scope>
    <source>
        <strain evidence="6">D-25</strain>
    </source>
</reference>
<dbReference type="PANTHER" id="PTHR43691:SF11">
    <property type="entry name" value="FI09636P-RELATED"/>
    <property type="match status" value="1"/>
</dbReference>
<evidence type="ECO:0000256" key="1">
    <source>
        <dbReference type="ARBA" id="ARBA00011888"/>
    </source>
</evidence>
<dbReference type="RefSeq" id="WP_053222778.1">
    <property type="nucleotide sequence ID" value="NZ_JSVA01000007.1"/>
</dbReference>
<comment type="caution">
    <text evidence="5">The sequence shown here is derived from an EMBL/GenBank/DDBJ whole genome shotgun (WGS) entry which is preliminary data.</text>
</comment>
<dbReference type="PANTHER" id="PTHR43691">
    <property type="entry name" value="URIDINE PHOSPHORYLASE"/>
    <property type="match status" value="1"/>
</dbReference>
<dbReference type="EMBL" id="JSVA01000007">
    <property type="protein sequence ID" value="KOF03422.1"/>
    <property type="molecule type" value="Genomic_DNA"/>
</dbReference>